<feature type="region of interest" description="Disordered" evidence="1">
    <location>
        <begin position="152"/>
        <end position="227"/>
    </location>
</feature>
<sequence>MAAPLIQIAVLVFGMALDETYVNRTTVLTGAIAVHIHGFVAGDVGLLVGLYADLGLAVGAYGLYAYVVDAYVGPVFRLVAYFCYSPVSVFLVILTAGPTLFGIEPLFVPALALAGYGNVQLQEYLAPNDPYYFGPESEAAFEAAVEAESGTDAAVGSDTADVSSNATGPTATGATAGSPGSASADGGTADAAGDTHTQGDIDPSGAEPAATGTSSERGILPEFMRRL</sequence>
<reference evidence="3 4" key="1">
    <citation type="submission" date="2020-07" db="EMBL/GenBank/DDBJ databases">
        <authorList>
            <person name="Cui H."/>
        </authorList>
    </citation>
    <scope>NUCLEOTIDE SEQUENCE [LARGE SCALE GENOMIC DNA]</scope>
    <source>
        <strain evidence="3 4">YPL8</strain>
    </source>
</reference>
<evidence type="ECO:0000313" key="4">
    <source>
        <dbReference type="Proteomes" id="UP000509241"/>
    </source>
</evidence>
<protein>
    <submittedName>
        <fullName evidence="3">Uncharacterized protein</fullName>
    </submittedName>
</protein>
<dbReference type="KEGG" id="haly:HYG82_06945"/>
<evidence type="ECO:0000256" key="2">
    <source>
        <dbReference type="SAM" id="Phobius"/>
    </source>
</evidence>
<dbReference type="AlphaFoldDB" id="A0A7D5KU24"/>
<accession>A0A7D5KU24</accession>
<name>A0A7D5KU24_9EURY</name>
<keyword evidence="2" id="KW-0812">Transmembrane</keyword>
<keyword evidence="2" id="KW-0472">Membrane</keyword>
<feature type="compositionally biased region" description="Low complexity" evidence="1">
    <location>
        <begin position="166"/>
        <end position="195"/>
    </location>
</feature>
<organism evidence="3 4">
    <name type="scientific">Natrinema halophilum</name>
    <dbReference type="NCBI Taxonomy" id="1699371"/>
    <lineage>
        <taxon>Archaea</taxon>
        <taxon>Methanobacteriati</taxon>
        <taxon>Methanobacteriota</taxon>
        <taxon>Stenosarchaea group</taxon>
        <taxon>Halobacteria</taxon>
        <taxon>Halobacteriales</taxon>
        <taxon>Natrialbaceae</taxon>
        <taxon>Natrinema</taxon>
    </lineage>
</organism>
<feature type="transmembrane region" description="Helical" evidence="2">
    <location>
        <begin position="44"/>
        <end position="66"/>
    </location>
</feature>
<keyword evidence="4" id="KW-1185">Reference proteome</keyword>
<dbReference type="Proteomes" id="UP000509241">
    <property type="component" value="Chromosome"/>
</dbReference>
<evidence type="ECO:0000256" key="1">
    <source>
        <dbReference type="SAM" id="MobiDB-lite"/>
    </source>
</evidence>
<feature type="transmembrane region" description="Helical" evidence="2">
    <location>
        <begin position="78"/>
        <end position="101"/>
    </location>
</feature>
<evidence type="ECO:0000313" key="3">
    <source>
        <dbReference type="EMBL" id="QLG51164.1"/>
    </source>
</evidence>
<gene>
    <name evidence="3" type="ORF">HYG82_06945</name>
</gene>
<dbReference type="EMBL" id="CP058601">
    <property type="protein sequence ID" value="QLG51164.1"/>
    <property type="molecule type" value="Genomic_DNA"/>
</dbReference>
<keyword evidence="2" id="KW-1133">Transmembrane helix</keyword>
<dbReference type="OrthoDB" id="187695at2157"/>
<proteinExistence type="predicted"/>